<gene>
    <name evidence="1" type="ORF">GCM10009416_35580</name>
</gene>
<dbReference type="InterPro" id="IPR014056">
    <property type="entry name" value="TypeIITA-like_toxin_pred"/>
</dbReference>
<dbReference type="Proteomes" id="UP001501588">
    <property type="component" value="Unassembled WGS sequence"/>
</dbReference>
<dbReference type="PANTHER" id="PTHR41791:SF1">
    <property type="entry name" value="SSL7039 PROTEIN"/>
    <property type="match status" value="1"/>
</dbReference>
<proteinExistence type="predicted"/>
<dbReference type="RefSeq" id="WP_343896725.1">
    <property type="nucleotide sequence ID" value="NZ_BAAAFZ010000055.1"/>
</dbReference>
<name>A0ABN1FMS5_9PROT</name>
<dbReference type="NCBIfam" id="TIGR02683">
    <property type="entry name" value="upstrm_HI1419"/>
    <property type="match status" value="1"/>
</dbReference>
<dbReference type="Pfam" id="PF05973">
    <property type="entry name" value="Gp49"/>
    <property type="match status" value="1"/>
</dbReference>
<dbReference type="InterPro" id="IPR009241">
    <property type="entry name" value="HigB-like"/>
</dbReference>
<comment type="caution">
    <text evidence="1">The sequence shown here is derived from an EMBL/GenBank/DDBJ whole genome shotgun (WGS) entry which is preliminary data.</text>
</comment>
<dbReference type="PIRSF" id="PIRSF028744">
    <property type="entry name" value="Addict_mod_HI1419"/>
    <property type="match status" value="1"/>
</dbReference>
<organism evidence="1 2">
    <name type="scientific">Craurococcus roseus</name>
    <dbReference type="NCBI Taxonomy" id="77585"/>
    <lineage>
        <taxon>Bacteria</taxon>
        <taxon>Pseudomonadati</taxon>
        <taxon>Pseudomonadota</taxon>
        <taxon>Alphaproteobacteria</taxon>
        <taxon>Acetobacterales</taxon>
        <taxon>Acetobacteraceae</taxon>
        <taxon>Craurococcus</taxon>
    </lineage>
</organism>
<keyword evidence="2" id="KW-1185">Reference proteome</keyword>
<reference evidence="1 2" key="1">
    <citation type="journal article" date="2019" name="Int. J. Syst. Evol. Microbiol.">
        <title>The Global Catalogue of Microorganisms (GCM) 10K type strain sequencing project: providing services to taxonomists for standard genome sequencing and annotation.</title>
        <authorList>
            <consortium name="The Broad Institute Genomics Platform"/>
            <consortium name="The Broad Institute Genome Sequencing Center for Infectious Disease"/>
            <person name="Wu L."/>
            <person name="Ma J."/>
        </authorList>
    </citation>
    <scope>NUCLEOTIDE SEQUENCE [LARGE SCALE GENOMIC DNA]</scope>
    <source>
        <strain evidence="1 2">JCM 9933</strain>
    </source>
</reference>
<protein>
    <submittedName>
        <fullName evidence="1">Type II toxin-antitoxin system RelE/ParE family toxin</fullName>
    </submittedName>
</protein>
<accession>A0ABN1FMS5</accession>
<sequence length="112" mass="12675">MLPTGVVELRYYLAEDDRSPFEKWFSGLDVAAGAKVSVALVRLESGNFSNAKAVGEGVFEYRIDWGPGYRVYFGRDGALLVILLNGGTKKRQQRDIETAKTLWADYKRRRAR</sequence>
<dbReference type="PANTHER" id="PTHR41791">
    <property type="entry name" value="SSL7039 PROTEIN"/>
    <property type="match status" value="1"/>
</dbReference>
<evidence type="ECO:0000313" key="2">
    <source>
        <dbReference type="Proteomes" id="UP001501588"/>
    </source>
</evidence>
<evidence type="ECO:0000313" key="1">
    <source>
        <dbReference type="EMBL" id="GAA0594084.1"/>
    </source>
</evidence>
<dbReference type="EMBL" id="BAAAFZ010000055">
    <property type="protein sequence ID" value="GAA0594084.1"/>
    <property type="molecule type" value="Genomic_DNA"/>
</dbReference>